<dbReference type="InterPro" id="IPR044811">
    <property type="entry name" value="DME/ROS1"/>
</dbReference>
<dbReference type="EMBL" id="JABTTQ020000012">
    <property type="protein sequence ID" value="KAK6144692.1"/>
    <property type="molecule type" value="Genomic_DNA"/>
</dbReference>
<name>A0ABR0WAN6_REHGL</name>
<protein>
    <submittedName>
        <fullName evidence="2">Uncharacterized protein</fullName>
    </submittedName>
</protein>
<proteinExistence type="predicted"/>
<feature type="region of interest" description="Disordered" evidence="1">
    <location>
        <begin position="1"/>
        <end position="31"/>
    </location>
</feature>
<organism evidence="2 3">
    <name type="scientific">Rehmannia glutinosa</name>
    <name type="common">Chinese foxglove</name>
    <dbReference type="NCBI Taxonomy" id="99300"/>
    <lineage>
        <taxon>Eukaryota</taxon>
        <taxon>Viridiplantae</taxon>
        <taxon>Streptophyta</taxon>
        <taxon>Embryophyta</taxon>
        <taxon>Tracheophyta</taxon>
        <taxon>Spermatophyta</taxon>
        <taxon>Magnoliopsida</taxon>
        <taxon>eudicotyledons</taxon>
        <taxon>Gunneridae</taxon>
        <taxon>Pentapetalae</taxon>
        <taxon>asterids</taxon>
        <taxon>lamiids</taxon>
        <taxon>Lamiales</taxon>
        <taxon>Orobanchaceae</taxon>
        <taxon>Rehmannieae</taxon>
        <taxon>Rehmannia</taxon>
    </lineage>
</organism>
<gene>
    <name evidence="2" type="ORF">DH2020_021512</name>
</gene>
<dbReference type="PANTHER" id="PTHR46213:SF13">
    <property type="entry name" value="DEMETER-LIKE PROTEIN 2-RELATED"/>
    <property type="match status" value="1"/>
</dbReference>
<feature type="compositionally biased region" description="Polar residues" evidence="1">
    <location>
        <begin position="76"/>
        <end position="88"/>
    </location>
</feature>
<dbReference type="PANTHER" id="PTHR46213">
    <property type="entry name" value="TRANSCRIPTIONAL ACTIVATOR DEMETER"/>
    <property type="match status" value="1"/>
</dbReference>
<reference evidence="2 3" key="1">
    <citation type="journal article" date="2021" name="Comput. Struct. Biotechnol. J.">
        <title>De novo genome assembly of the potent medicinal plant Rehmannia glutinosa using nanopore technology.</title>
        <authorList>
            <person name="Ma L."/>
            <person name="Dong C."/>
            <person name="Song C."/>
            <person name="Wang X."/>
            <person name="Zheng X."/>
            <person name="Niu Y."/>
            <person name="Chen S."/>
            <person name="Feng W."/>
        </authorList>
    </citation>
    <scope>NUCLEOTIDE SEQUENCE [LARGE SCALE GENOMIC DNA]</scope>
    <source>
        <strain evidence="2">DH-2019</strain>
    </source>
</reference>
<evidence type="ECO:0000313" key="2">
    <source>
        <dbReference type="EMBL" id="KAK6144692.1"/>
    </source>
</evidence>
<sequence length="232" mass="26431">MLEAGECSRAARPSQLGPVTPDREKQLLKSNKTIQVPNLLTDEITTQETKKQNNVILPHQPEILEREREYFLHDTPGTSSAAISTTVEGKQYSDGEIDLKKTPPQKTPKRRKHRPKWKENPNGLRSLHPQRQLPDGNPTTKRKYVRKKGVETSTNQSTDAAKVEESNVNPKAKSCKRALHFDLEHGVEKKTKGSEFDYQAKNDEWSKTSFDLNLDFVTQNGLLNQRGNHRLQ</sequence>
<accession>A0ABR0WAN6</accession>
<feature type="region of interest" description="Disordered" evidence="1">
    <location>
        <begin position="75"/>
        <end position="166"/>
    </location>
</feature>
<evidence type="ECO:0000313" key="3">
    <source>
        <dbReference type="Proteomes" id="UP001318860"/>
    </source>
</evidence>
<feature type="compositionally biased region" description="Basic and acidic residues" evidence="1">
    <location>
        <begin position="91"/>
        <end position="101"/>
    </location>
</feature>
<feature type="compositionally biased region" description="Basic residues" evidence="1">
    <location>
        <begin position="107"/>
        <end position="116"/>
    </location>
</feature>
<dbReference type="Proteomes" id="UP001318860">
    <property type="component" value="Unassembled WGS sequence"/>
</dbReference>
<evidence type="ECO:0000256" key="1">
    <source>
        <dbReference type="SAM" id="MobiDB-lite"/>
    </source>
</evidence>
<comment type="caution">
    <text evidence="2">The sequence shown here is derived from an EMBL/GenBank/DDBJ whole genome shotgun (WGS) entry which is preliminary data.</text>
</comment>
<keyword evidence="3" id="KW-1185">Reference proteome</keyword>